<reference evidence="3" key="2">
    <citation type="submission" date="2015-04" db="EMBL/GenBank/DDBJ databases">
        <title>The complete genome sequence of Erythrobacter sp. s21-N3.</title>
        <authorList>
            <person name="Zhuang L."/>
            <person name="Liu Y."/>
            <person name="Shao Z."/>
        </authorList>
    </citation>
    <scope>NUCLEOTIDE SEQUENCE [LARGE SCALE GENOMIC DNA]</scope>
    <source>
        <strain evidence="3">s21-N3</strain>
    </source>
</reference>
<gene>
    <name evidence="2" type="ORF">CP97_08465</name>
</gene>
<keyword evidence="3" id="KW-1185">Reference proteome</keyword>
<feature type="region of interest" description="Disordered" evidence="1">
    <location>
        <begin position="1"/>
        <end position="46"/>
    </location>
</feature>
<dbReference type="Proteomes" id="UP000059113">
    <property type="component" value="Chromosome"/>
</dbReference>
<dbReference type="KEGG" id="ery:CP97_08465"/>
<sequence>MFMNEPANSDTTKGRRKTDRRKSDMPRDGVDRRMGDRRSSPRILAQ</sequence>
<protein>
    <submittedName>
        <fullName evidence="2">Uncharacterized protein</fullName>
    </submittedName>
</protein>
<dbReference type="STRING" id="1648404.CP97_08465"/>
<organism evidence="2 3">
    <name type="scientific">Aurantiacibacter atlanticus</name>
    <dbReference type="NCBI Taxonomy" id="1648404"/>
    <lineage>
        <taxon>Bacteria</taxon>
        <taxon>Pseudomonadati</taxon>
        <taxon>Pseudomonadota</taxon>
        <taxon>Alphaproteobacteria</taxon>
        <taxon>Sphingomonadales</taxon>
        <taxon>Erythrobacteraceae</taxon>
        <taxon>Aurantiacibacter</taxon>
    </lineage>
</organism>
<evidence type="ECO:0000313" key="3">
    <source>
        <dbReference type="Proteomes" id="UP000059113"/>
    </source>
</evidence>
<dbReference type="EMBL" id="CP011310">
    <property type="protein sequence ID" value="AKQ42047.2"/>
    <property type="molecule type" value="Genomic_DNA"/>
</dbReference>
<feature type="compositionally biased region" description="Basic and acidic residues" evidence="1">
    <location>
        <begin position="21"/>
        <end position="39"/>
    </location>
</feature>
<evidence type="ECO:0000313" key="2">
    <source>
        <dbReference type="EMBL" id="AKQ42047.2"/>
    </source>
</evidence>
<evidence type="ECO:0000256" key="1">
    <source>
        <dbReference type="SAM" id="MobiDB-lite"/>
    </source>
</evidence>
<accession>A0A0H4VBL7</accession>
<dbReference type="AlphaFoldDB" id="A0A0H4VBL7"/>
<name>A0A0H4VBL7_9SPHN</name>
<proteinExistence type="predicted"/>
<reference evidence="2 3" key="1">
    <citation type="journal article" date="2015" name="Int. J. Syst. Evol. Microbiol.">
        <title>Erythrobacter atlanticus sp. nov., a bacterium from ocean sediment able to degrade polycyclic aromatic hydrocarbons.</title>
        <authorList>
            <person name="Zhuang L."/>
            <person name="Liu Y."/>
            <person name="Wang L."/>
            <person name="Wang W."/>
            <person name="Shao Z."/>
        </authorList>
    </citation>
    <scope>NUCLEOTIDE SEQUENCE [LARGE SCALE GENOMIC DNA]</scope>
    <source>
        <strain evidence="3">s21-N3</strain>
    </source>
</reference>